<feature type="domain" description="DJ-1/PfpI" evidence="3">
    <location>
        <begin position="285"/>
        <end position="444"/>
    </location>
</feature>
<dbReference type="Gramene" id="Kaladp0033s0281.1.v1.1">
    <property type="protein sequence ID" value="Kaladp0033s0281.1.v1.1"/>
    <property type="gene ID" value="Kaladp0033s0281.v1.1"/>
</dbReference>
<dbReference type="OMA" id="QKQTGRM"/>
<evidence type="ECO:0000259" key="3">
    <source>
        <dbReference type="Pfam" id="PF01965"/>
    </source>
</evidence>
<organism evidence="4 5">
    <name type="scientific">Kalanchoe fedtschenkoi</name>
    <name type="common">Lavender scallops</name>
    <name type="synonym">South American air plant</name>
    <dbReference type="NCBI Taxonomy" id="63787"/>
    <lineage>
        <taxon>Eukaryota</taxon>
        <taxon>Viridiplantae</taxon>
        <taxon>Streptophyta</taxon>
        <taxon>Embryophyta</taxon>
        <taxon>Tracheophyta</taxon>
        <taxon>Spermatophyta</taxon>
        <taxon>Magnoliopsida</taxon>
        <taxon>eudicotyledons</taxon>
        <taxon>Gunneridae</taxon>
        <taxon>Pentapetalae</taxon>
        <taxon>Saxifragales</taxon>
        <taxon>Crassulaceae</taxon>
        <taxon>Kalanchoe</taxon>
    </lineage>
</organism>
<dbReference type="GO" id="GO:0009658">
    <property type="term" value="P:chloroplast organization"/>
    <property type="evidence" value="ECO:0007669"/>
    <property type="project" value="EnsemblPlants"/>
</dbReference>
<keyword evidence="5" id="KW-1185">Reference proteome</keyword>
<evidence type="ECO:0000256" key="2">
    <source>
        <dbReference type="ARBA" id="ARBA00022737"/>
    </source>
</evidence>
<accession>A0A7N0TE73</accession>
<dbReference type="PANTHER" id="PTHR48094">
    <property type="entry name" value="PROTEIN/NUCLEIC ACID DEGLYCASE DJ-1-RELATED"/>
    <property type="match status" value="1"/>
</dbReference>
<comment type="similarity">
    <text evidence="1">Belongs to the peptidase C56 family.</text>
</comment>
<dbReference type="Pfam" id="PF01965">
    <property type="entry name" value="DJ-1_PfpI"/>
    <property type="match status" value="2"/>
</dbReference>
<evidence type="ECO:0000313" key="4">
    <source>
        <dbReference type="EnsemblPlants" id="Kaladp0033s0281.1.v1.1"/>
    </source>
</evidence>
<dbReference type="InterPro" id="IPR002818">
    <property type="entry name" value="DJ-1/PfpI"/>
</dbReference>
<dbReference type="InterPro" id="IPR050325">
    <property type="entry name" value="Prot/Nucl_acid_deglycase"/>
</dbReference>
<dbReference type="Gene3D" id="3.40.50.880">
    <property type="match status" value="2"/>
</dbReference>
<dbReference type="InterPro" id="IPR006287">
    <property type="entry name" value="DJ-1"/>
</dbReference>
<dbReference type="GO" id="GO:0009507">
    <property type="term" value="C:chloroplast"/>
    <property type="evidence" value="ECO:0007669"/>
    <property type="project" value="EnsemblPlants"/>
</dbReference>
<name>A0A7N0TE73_KALFE</name>
<reference evidence="4" key="1">
    <citation type="submission" date="2021-01" db="UniProtKB">
        <authorList>
            <consortium name="EnsemblPlants"/>
        </authorList>
    </citation>
    <scope>IDENTIFICATION</scope>
</reference>
<dbReference type="AlphaFoldDB" id="A0A7N0TE73"/>
<proteinExistence type="inferred from homology"/>
<dbReference type="CDD" id="cd03135">
    <property type="entry name" value="GATase1_DJ-1"/>
    <property type="match status" value="2"/>
</dbReference>
<protein>
    <recommendedName>
        <fullName evidence="3">DJ-1/PfpI domain-containing protein</fullName>
    </recommendedName>
</protein>
<evidence type="ECO:0000256" key="1">
    <source>
        <dbReference type="ARBA" id="ARBA00008542"/>
    </source>
</evidence>
<sequence>MNSVTCCFAQSHPIRLPNSILERKVKAFGVKRACVSPTAATAAQPRKAAASKQSTKVDRDGSSATATITVSALVGEPIGPKKVLVPIGFGSEEMEAVIIVDVLRRAGAEVTLASVEPQLEVEASAGTKLVADLSISSCAKASFDLIALPGGMPGSARLRDCETLKKMTSKQAEEKKLYGAICAAPAVTLQPWGLLKRKQVTGHPAFMDKLSTFWAVKSNLQVTGELTTSRGPGTAFLFAISLVEQMYGEGIAKEIGNSLLMHVTGDTSRAVEFNQVDWSLDHPPKVLVPIADGSEETEIVTVIDVLRRAKVEVTVASVEKSVKVSASQGTKIVADSLIVDISESTYDLIILPGGVVGMERLHKSKALKKLLKEQEAGGRLYGASGSSPAVLHKLGLLKNRKATAHPSVLSKLNNAVDNARVVIDGRVVTGAGLATTSDFGLAIVGKLFGQARARSVAEGLVLDYPKSHS</sequence>
<dbReference type="PANTHER" id="PTHR48094:SF7">
    <property type="entry name" value="PROTEIN DJ-1 HOMOLOG C"/>
    <property type="match status" value="1"/>
</dbReference>
<dbReference type="FunFam" id="3.40.50.880:FF:000015">
    <property type="entry name" value="Protein DJ-1 homolog C"/>
    <property type="match status" value="2"/>
</dbReference>
<dbReference type="EnsemblPlants" id="Kaladp0033s0281.1.v1.1">
    <property type="protein sequence ID" value="Kaladp0033s0281.1.v1.1"/>
    <property type="gene ID" value="Kaladp0033s0281.v1.1"/>
</dbReference>
<dbReference type="SUPFAM" id="SSF52317">
    <property type="entry name" value="Class I glutamine amidotransferase-like"/>
    <property type="match status" value="2"/>
</dbReference>
<dbReference type="GO" id="GO:1903189">
    <property type="term" value="P:glyoxal metabolic process"/>
    <property type="evidence" value="ECO:0007669"/>
    <property type="project" value="TreeGrafter"/>
</dbReference>
<evidence type="ECO:0000313" key="5">
    <source>
        <dbReference type="Proteomes" id="UP000594263"/>
    </source>
</evidence>
<dbReference type="NCBIfam" id="TIGR01383">
    <property type="entry name" value="not_thiJ"/>
    <property type="match status" value="2"/>
</dbReference>
<keyword evidence="2" id="KW-0677">Repeat</keyword>
<dbReference type="InterPro" id="IPR029062">
    <property type="entry name" value="Class_I_gatase-like"/>
</dbReference>
<feature type="domain" description="DJ-1/PfpI" evidence="3">
    <location>
        <begin position="81"/>
        <end position="245"/>
    </location>
</feature>
<dbReference type="Proteomes" id="UP000594263">
    <property type="component" value="Unplaced"/>
</dbReference>